<feature type="domain" description="POTRA" evidence="7">
    <location>
        <begin position="38"/>
        <end position="116"/>
    </location>
</feature>
<name>A0A1W1E782_9ZZZZ</name>
<accession>A0A1W1E782</accession>
<reference evidence="8" key="1">
    <citation type="submission" date="2016-10" db="EMBL/GenBank/DDBJ databases">
        <authorList>
            <person name="de Groot N.N."/>
        </authorList>
    </citation>
    <scope>NUCLEOTIDE SEQUENCE</scope>
</reference>
<evidence type="ECO:0000256" key="5">
    <source>
        <dbReference type="ARBA" id="ARBA00023237"/>
    </source>
</evidence>
<evidence type="ECO:0000256" key="2">
    <source>
        <dbReference type="ARBA" id="ARBA00022692"/>
    </source>
</evidence>
<dbReference type="PANTHER" id="PTHR12815:SF47">
    <property type="entry name" value="TRANSLOCATION AND ASSEMBLY MODULE SUBUNIT TAMA"/>
    <property type="match status" value="1"/>
</dbReference>
<evidence type="ECO:0000313" key="8">
    <source>
        <dbReference type="EMBL" id="SFV89832.1"/>
    </source>
</evidence>
<evidence type="ECO:0000256" key="4">
    <source>
        <dbReference type="ARBA" id="ARBA00023136"/>
    </source>
</evidence>
<dbReference type="InterPro" id="IPR039910">
    <property type="entry name" value="D15-like"/>
</dbReference>
<organism evidence="8">
    <name type="scientific">hydrothermal vent metagenome</name>
    <dbReference type="NCBI Taxonomy" id="652676"/>
    <lineage>
        <taxon>unclassified sequences</taxon>
        <taxon>metagenomes</taxon>
        <taxon>ecological metagenomes</taxon>
    </lineage>
</organism>
<evidence type="ECO:0000259" key="7">
    <source>
        <dbReference type="Pfam" id="PF07244"/>
    </source>
</evidence>
<dbReference type="Pfam" id="PF07244">
    <property type="entry name" value="POTRA"/>
    <property type="match status" value="2"/>
</dbReference>
<dbReference type="GO" id="GO:0019867">
    <property type="term" value="C:outer membrane"/>
    <property type="evidence" value="ECO:0007669"/>
    <property type="project" value="InterPro"/>
</dbReference>
<feature type="domain" description="Bacterial surface antigen (D15)" evidence="6">
    <location>
        <begin position="295"/>
        <end position="596"/>
    </location>
</feature>
<evidence type="ECO:0000256" key="3">
    <source>
        <dbReference type="ARBA" id="ARBA00022729"/>
    </source>
</evidence>
<proteinExistence type="predicted"/>
<dbReference type="Pfam" id="PF01103">
    <property type="entry name" value="Omp85"/>
    <property type="match status" value="1"/>
</dbReference>
<gene>
    <name evidence="8" type="ORF">MNB_SV-4-1015</name>
</gene>
<dbReference type="InterPro" id="IPR000184">
    <property type="entry name" value="Bac_surfAg_D15"/>
</dbReference>
<keyword evidence="4" id="KW-0472">Membrane</keyword>
<evidence type="ECO:0000256" key="1">
    <source>
        <dbReference type="ARBA" id="ARBA00004370"/>
    </source>
</evidence>
<protein>
    <submittedName>
        <fullName evidence="8">Uncharacterized protein YtfM</fullName>
    </submittedName>
</protein>
<dbReference type="EMBL" id="FPIB01000003">
    <property type="protein sequence ID" value="SFV89832.1"/>
    <property type="molecule type" value="Genomic_DNA"/>
</dbReference>
<sequence length="596" mass="66648">MNNFGTIVRYIFIFVLIFILQNSIVFAQAPKTVLLPTKKIIIEGTEHFDSSDIYEAVSADVPGFFSFGQKEVTIKVKQISSIKSSLRAFFDSEGYYDATFVVKENNDTVSVFVKEGIPVRVEDINITSDFDISDLVNFHKGDIFRAKTFISTKSRIIESLLHEGYCSYNLDTKAYVDLEKHTVNLVFNLKKGGVCTFGKVTVKGLKTIDERIVKSCVRAKEGARFNTELVQNTSSALYGLHAFDSVLIDVDKKFYNVVPVDITLKEMEEPYHVELGAGYDTYIGPRVHGTFTKHNFLGNAQQLSLILSWSSLEQVAILDFYKPVIASLYGIDVDLGTSIGYSNLEFDGFRETKTFAKAYLKYEDEVWRILGGFALENIDISELSDGEKLLPEYAYDTFLLAYPYLDVIYDKRDSKLNPKYGYYLAGSFEMGVPTNSEASLYFKSQLEARAIYTISQLTMAVVGKIGAIDIQTDSLRGIPESKKFFAGGAYFNRAYGYREIGVVVSPTEDLINGALSMANLSVEMDYPILGDSFYGAVFSDNTMLTDKSYDYSGKIISSAGVGVRYMTPVGPFKFDIGFNTHDPSIYGISFQIGQSF</sequence>
<keyword evidence="2" id="KW-0812">Transmembrane</keyword>
<dbReference type="AlphaFoldDB" id="A0A1W1E782"/>
<evidence type="ECO:0000259" key="6">
    <source>
        <dbReference type="Pfam" id="PF01103"/>
    </source>
</evidence>
<dbReference type="Gene3D" id="2.40.160.50">
    <property type="entry name" value="membrane protein fhac: a member of the omp85/tpsb transporter family"/>
    <property type="match status" value="1"/>
</dbReference>
<comment type="subcellular location">
    <subcellularLocation>
        <location evidence="1">Membrane</location>
    </subcellularLocation>
</comment>
<dbReference type="InterPro" id="IPR010827">
    <property type="entry name" value="BamA/TamA_POTRA"/>
</dbReference>
<feature type="domain" description="POTRA" evidence="7">
    <location>
        <begin position="120"/>
        <end position="192"/>
    </location>
</feature>
<dbReference type="PANTHER" id="PTHR12815">
    <property type="entry name" value="SORTING AND ASSEMBLY MACHINERY SAMM50 PROTEIN FAMILY MEMBER"/>
    <property type="match status" value="1"/>
</dbReference>
<dbReference type="Gene3D" id="3.10.20.310">
    <property type="entry name" value="membrane protein fhac"/>
    <property type="match status" value="3"/>
</dbReference>
<keyword evidence="5" id="KW-0998">Cell outer membrane</keyword>
<keyword evidence="3" id="KW-0732">Signal</keyword>